<dbReference type="AlphaFoldDB" id="A0A6A4GBW5"/>
<keyword evidence="3" id="KW-1185">Reference proteome</keyword>
<dbReference type="OrthoDB" id="3064381at2759"/>
<dbReference type="InterPro" id="IPR003347">
    <property type="entry name" value="JmjC_dom"/>
</dbReference>
<gene>
    <name evidence="2" type="ORF">BT96DRAFT_1009760</name>
</gene>
<sequence>MNWGLLAKADAVHPPHVDRPGTCTWVAIEDGLKKWDIAFPPRETEEEEIANPAAYAGEMADGRNYARGWNWYSVLLYPGSMLFMRPGTVHSVTTLQDCIALGGHFFSEPAIKHSVYSILHNFVGSHTITNVSMDNEQQMLLRIVLFWHKTMCEGSSAYLNQIEQLGQDESIPHVPNVLIFEDFLNLAMLLNYAELVLVVTPARYSSPCLVSFSQTVYQLPRQRSREMRCWLLENL</sequence>
<evidence type="ECO:0000259" key="1">
    <source>
        <dbReference type="PROSITE" id="PS51184"/>
    </source>
</evidence>
<evidence type="ECO:0000313" key="2">
    <source>
        <dbReference type="EMBL" id="KAE9382999.1"/>
    </source>
</evidence>
<proteinExistence type="predicted"/>
<accession>A0A6A4GBW5</accession>
<dbReference type="EMBL" id="ML770779">
    <property type="protein sequence ID" value="KAE9382999.1"/>
    <property type="molecule type" value="Genomic_DNA"/>
</dbReference>
<organism evidence="2 3">
    <name type="scientific">Gymnopus androsaceus JB14</name>
    <dbReference type="NCBI Taxonomy" id="1447944"/>
    <lineage>
        <taxon>Eukaryota</taxon>
        <taxon>Fungi</taxon>
        <taxon>Dikarya</taxon>
        <taxon>Basidiomycota</taxon>
        <taxon>Agaricomycotina</taxon>
        <taxon>Agaricomycetes</taxon>
        <taxon>Agaricomycetidae</taxon>
        <taxon>Agaricales</taxon>
        <taxon>Marasmiineae</taxon>
        <taxon>Omphalotaceae</taxon>
        <taxon>Gymnopus</taxon>
    </lineage>
</organism>
<dbReference type="SUPFAM" id="SSF51197">
    <property type="entry name" value="Clavaminate synthase-like"/>
    <property type="match status" value="1"/>
</dbReference>
<protein>
    <recommendedName>
        <fullName evidence="1">JmjC domain-containing protein</fullName>
    </recommendedName>
</protein>
<evidence type="ECO:0000313" key="3">
    <source>
        <dbReference type="Proteomes" id="UP000799118"/>
    </source>
</evidence>
<reference evidence="2" key="1">
    <citation type="journal article" date="2019" name="Environ. Microbiol.">
        <title>Fungal ecological strategies reflected in gene transcription - a case study of two litter decomposers.</title>
        <authorList>
            <person name="Barbi F."/>
            <person name="Kohler A."/>
            <person name="Barry K."/>
            <person name="Baskaran P."/>
            <person name="Daum C."/>
            <person name="Fauchery L."/>
            <person name="Ihrmark K."/>
            <person name="Kuo A."/>
            <person name="LaButti K."/>
            <person name="Lipzen A."/>
            <person name="Morin E."/>
            <person name="Grigoriev I.V."/>
            <person name="Henrissat B."/>
            <person name="Lindahl B."/>
            <person name="Martin F."/>
        </authorList>
    </citation>
    <scope>NUCLEOTIDE SEQUENCE</scope>
    <source>
        <strain evidence="2">JB14</strain>
    </source>
</reference>
<dbReference type="Proteomes" id="UP000799118">
    <property type="component" value="Unassembled WGS sequence"/>
</dbReference>
<dbReference type="Gene3D" id="2.60.120.650">
    <property type="entry name" value="Cupin"/>
    <property type="match status" value="1"/>
</dbReference>
<feature type="domain" description="JmjC" evidence="1">
    <location>
        <begin position="1"/>
        <end position="122"/>
    </location>
</feature>
<dbReference type="PROSITE" id="PS51184">
    <property type="entry name" value="JMJC"/>
    <property type="match status" value="1"/>
</dbReference>
<name>A0A6A4GBW5_9AGAR</name>